<proteinExistence type="inferred from homology"/>
<sequence>MSTIALGVAQESIVLLAYGSTSANLFTRDCCTIKKGTSSLSLPLCFPKSTVLVLSIVPRNSSSSHKNICLRKEDRSCITWLDNQKPKSVLYVSFGTVVKLSHEQLLEFWHGLVNSFKSFLWVIRKDLINGESDLSYSVPVELELATKERGLLVDWAPQEELKLTGAFFNCDYCQNLFPSWVLMAESQSSLSVIAQIAVKTILLSFPIPSKFLTLITLSPKSLKFP</sequence>
<evidence type="ECO:0000313" key="2">
    <source>
        <dbReference type="EMBL" id="KAK7349920.1"/>
    </source>
</evidence>
<protein>
    <submittedName>
        <fullName evidence="2">Uncharacterized protein</fullName>
    </submittedName>
</protein>
<accession>A0AAN9M7X5</accession>
<dbReference type="SUPFAM" id="SSF53756">
    <property type="entry name" value="UDP-Glycosyltransferase/glycogen phosphorylase"/>
    <property type="match status" value="1"/>
</dbReference>
<gene>
    <name evidence="2" type="ORF">VNO77_07808</name>
</gene>
<dbReference type="GO" id="GO:0080044">
    <property type="term" value="F:quercetin 7-O-glucosyltransferase activity"/>
    <property type="evidence" value="ECO:0007669"/>
    <property type="project" value="TreeGrafter"/>
</dbReference>
<keyword evidence="3" id="KW-1185">Reference proteome</keyword>
<dbReference type="PANTHER" id="PTHR11926:SF1392">
    <property type="entry name" value="GLYCOSYLTRANSFERASE"/>
    <property type="match status" value="1"/>
</dbReference>
<organism evidence="2 3">
    <name type="scientific">Canavalia gladiata</name>
    <name type="common">Sword bean</name>
    <name type="synonym">Dolichos gladiatus</name>
    <dbReference type="NCBI Taxonomy" id="3824"/>
    <lineage>
        <taxon>Eukaryota</taxon>
        <taxon>Viridiplantae</taxon>
        <taxon>Streptophyta</taxon>
        <taxon>Embryophyta</taxon>
        <taxon>Tracheophyta</taxon>
        <taxon>Spermatophyta</taxon>
        <taxon>Magnoliopsida</taxon>
        <taxon>eudicotyledons</taxon>
        <taxon>Gunneridae</taxon>
        <taxon>Pentapetalae</taxon>
        <taxon>rosids</taxon>
        <taxon>fabids</taxon>
        <taxon>Fabales</taxon>
        <taxon>Fabaceae</taxon>
        <taxon>Papilionoideae</taxon>
        <taxon>50 kb inversion clade</taxon>
        <taxon>NPAAA clade</taxon>
        <taxon>indigoferoid/millettioid clade</taxon>
        <taxon>Phaseoleae</taxon>
        <taxon>Canavalia</taxon>
    </lineage>
</organism>
<dbReference type="EMBL" id="JAYMYQ010000002">
    <property type="protein sequence ID" value="KAK7349920.1"/>
    <property type="molecule type" value="Genomic_DNA"/>
</dbReference>
<evidence type="ECO:0000313" key="3">
    <source>
        <dbReference type="Proteomes" id="UP001367508"/>
    </source>
</evidence>
<dbReference type="Proteomes" id="UP001367508">
    <property type="component" value="Unassembled WGS sequence"/>
</dbReference>
<comment type="caution">
    <text evidence="2">The sequence shown here is derived from an EMBL/GenBank/DDBJ whole genome shotgun (WGS) entry which is preliminary data.</text>
</comment>
<dbReference type="AlphaFoldDB" id="A0AAN9M7X5"/>
<dbReference type="Gene3D" id="3.40.50.2000">
    <property type="entry name" value="Glycogen Phosphorylase B"/>
    <property type="match status" value="2"/>
</dbReference>
<name>A0AAN9M7X5_CANGL</name>
<dbReference type="GO" id="GO:0080043">
    <property type="term" value="F:quercetin 3-O-glucosyltransferase activity"/>
    <property type="evidence" value="ECO:0007669"/>
    <property type="project" value="TreeGrafter"/>
</dbReference>
<reference evidence="2 3" key="1">
    <citation type="submission" date="2024-01" db="EMBL/GenBank/DDBJ databases">
        <title>The genomes of 5 underutilized Papilionoideae crops provide insights into root nodulation and disease resistanc.</title>
        <authorList>
            <person name="Jiang F."/>
        </authorList>
    </citation>
    <scope>NUCLEOTIDE SEQUENCE [LARGE SCALE GENOMIC DNA]</scope>
    <source>
        <strain evidence="2">LVBAO_FW01</strain>
        <tissue evidence="2">Leaves</tissue>
    </source>
</reference>
<comment type="similarity">
    <text evidence="1">Belongs to the UDP-glycosyltransferase family.</text>
</comment>
<dbReference type="PANTHER" id="PTHR11926">
    <property type="entry name" value="GLUCOSYL/GLUCURONOSYL TRANSFERASES"/>
    <property type="match status" value="1"/>
</dbReference>
<evidence type="ECO:0000256" key="1">
    <source>
        <dbReference type="ARBA" id="ARBA00009995"/>
    </source>
</evidence>